<dbReference type="Proteomes" id="UP000682877">
    <property type="component" value="Chromosome 7"/>
</dbReference>
<gene>
    <name evidence="2" type="ORF">AARE701A_LOCUS19753</name>
</gene>
<evidence type="ECO:0000313" key="2">
    <source>
        <dbReference type="EMBL" id="CAE6201071.1"/>
    </source>
</evidence>
<protein>
    <submittedName>
        <fullName evidence="2">Uncharacterized protein</fullName>
    </submittedName>
</protein>
<reference evidence="2" key="1">
    <citation type="submission" date="2021-01" db="EMBL/GenBank/DDBJ databases">
        <authorList>
            <person name="Bezrukov I."/>
        </authorList>
    </citation>
    <scope>NUCLEOTIDE SEQUENCE</scope>
</reference>
<organism evidence="2 3">
    <name type="scientific">Arabidopsis arenosa</name>
    <name type="common">Sand rock-cress</name>
    <name type="synonym">Cardaminopsis arenosa</name>
    <dbReference type="NCBI Taxonomy" id="38785"/>
    <lineage>
        <taxon>Eukaryota</taxon>
        <taxon>Viridiplantae</taxon>
        <taxon>Streptophyta</taxon>
        <taxon>Embryophyta</taxon>
        <taxon>Tracheophyta</taxon>
        <taxon>Spermatophyta</taxon>
        <taxon>Magnoliopsida</taxon>
        <taxon>eudicotyledons</taxon>
        <taxon>Gunneridae</taxon>
        <taxon>Pentapetalae</taxon>
        <taxon>rosids</taxon>
        <taxon>malvids</taxon>
        <taxon>Brassicales</taxon>
        <taxon>Brassicaceae</taxon>
        <taxon>Camelineae</taxon>
        <taxon>Arabidopsis</taxon>
    </lineage>
</organism>
<proteinExistence type="predicted"/>
<evidence type="ECO:0000256" key="1">
    <source>
        <dbReference type="SAM" id="MobiDB-lite"/>
    </source>
</evidence>
<evidence type="ECO:0000313" key="3">
    <source>
        <dbReference type="Proteomes" id="UP000682877"/>
    </source>
</evidence>
<dbReference type="EMBL" id="LR999457">
    <property type="protein sequence ID" value="CAE6201071.1"/>
    <property type="molecule type" value="Genomic_DNA"/>
</dbReference>
<keyword evidence="3" id="KW-1185">Reference proteome</keyword>
<feature type="region of interest" description="Disordered" evidence="1">
    <location>
        <begin position="134"/>
        <end position="174"/>
    </location>
</feature>
<sequence length="174" mass="18389">MLVEVQLDVGARDRGRGRGRSRGALVADESVAQSATVEQDGGLHADREGSEGLAGGGAGVAGVPAEAVERVPAQAPGVPPVAEMQPRVAVAEELPSYIKMMEQMQRIGTEFFSVVELVETAVLLEEGLKDEVVVTSPTLQPKKPQQQFSSSKSGKPVQGYKRKKDETHRASQGG</sequence>
<feature type="compositionally biased region" description="Low complexity" evidence="1">
    <location>
        <begin position="140"/>
        <end position="156"/>
    </location>
</feature>
<name>A0A8S2B5H6_ARAAE</name>
<dbReference type="AlphaFoldDB" id="A0A8S2B5H6"/>
<feature type="compositionally biased region" description="Basic and acidic residues" evidence="1">
    <location>
        <begin position="163"/>
        <end position="174"/>
    </location>
</feature>
<feature type="region of interest" description="Disordered" evidence="1">
    <location>
        <begin position="1"/>
        <end position="60"/>
    </location>
</feature>
<feature type="compositionally biased region" description="Basic and acidic residues" evidence="1">
    <location>
        <begin position="41"/>
        <end position="50"/>
    </location>
</feature>
<accession>A0A8S2B5H6</accession>